<dbReference type="GO" id="GO:0004125">
    <property type="term" value="F:L-seryl-tRNA(Sec) selenium transferase activity"/>
    <property type="evidence" value="ECO:0007669"/>
    <property type="project" value="UniProtKB-EC"/>
</dbReference>
<dbReference type="EMBL" id="CAADIW010000022">
    <property type="protein sequence ID" value="VFS26449.1"/>
    <property type="molecule type" value="Genomic_DNA"/>
</dbReference>
<dbReference type="InterPro" id="IPR018319">
    <property type="entry name" value="SelA-like"/>
</dbReference>
<dbReference type="AlphaFoldDB" id="A0A484XWD7"/>
<dbReference type="InterPro" id="IPR015421">
    <property type="entry name" value="PyrdxlP-dep_Trfase_major"/>
</dbReference>
<evidence type="ECO:0000256" key="3">
    <source>
        <dbReference type="ARBA" id="ARBA00044507"/>
    </source>
</evidence>
<evidence type="ECO:0000256" key="2">
    <source>
        <dbReference type="ARBA" id="ARBA00022898"/>
    </source>
</evidence>
<dbReference type="Pfam" id="PF03841">
    <property type="entry name" value="SelA"/>
    <property type="match status" value="1"/>
</dbReference>
<keyword evidence="4" id="KW-0808">Transferase</keyword>
<dbReference type="Proteomes" id="UP000351155">
    <property type="component" value="Unassembled WGS sequence"/>
</dbReference>
<comment type="cofactor">
    <cofactor evidence="1">
        <name>pyridoxal 5'-phosphate</name>
        <dbReference type="ChEBI" id="CHEBI:597326"/>
    </cofactor>
</comment>
<keyword evidence="2" id="KW-0663">Pyridoxal phosphate</keyword>
<accession>A0A484XWD7</accession>
<dbReference type="Gene3D" id="3.40.640.10">
    <property type="entry name" value="Type I PLP-dependent aspartate aminotransferase-like (Major domain)"/>
    <property type="match status" value="1"/>
</dbReference>
<reference evidence="4 5" key="1">
    <citation type="submission" date="2019-03" db="EMBL/GenBank/DDBJ databases">
        <authorList>
            <consortium name="Pathogen Informatics"/>
        </authorList>
    </citation>
    <scope>NUCLEOTIDE SEQUENCE [LARGE SCALE GENOMIC DNA]</scope>
    <source>
        <strain evidence="4 5">NCTC12126</strain>
    </source>
</reference>
<evidence type="ECO:0000256" key="1">
    <source>
        <dbReference type="ARBA" id="ARBA00001933"/>
    </source>
</evidence>
<sequence>MLAATASGKEVVVSRGELVEIGGAFRIPDVMRQAGCTLHEVGTTNRTHAKDYRAAVNENTRAADEGPHQQLSY</sequence>
<evidence type="ECO:0000313" key="5">
    <source>
        <dbReference type="Proteomes" id="UP000351155"/>
    </source>
</evidence>
<gene>
    <name evidence="4" type="primary">selA_1</name>
    <name evidence="4" type="ORF">NCTC12126_02399</name>
</gene>
<dbReference type="PANTHER" id="PTHR32328">
    <property type="entry name" value="L-SERYL-TRNA(SEC) SELENIUM TRANSFERASE"/>
    <property type="match status" value="1"/>
</dbReference>
<proteinExistence type="inferred from homology"/>
<dbReference type="EC" id="2.9.1.1" evidence="4"/>
<name>A0A484XWD7_9ENTR</name>
<evidence type="ECO:0000313" key="4">
    <source>
        <dbReference type="EMBL" id="VFS26449.1"/>
    </source>
</evidence>
<organism evidence="4 5">
    <name type="scientific">Enterobacter cancerogenus</name>
    <dbReference type="NCBI Taxonomy" id="69218"/>
    <lineage>
        <taxon>Bacteria</taxon>
        <taxon>Pseudomonadati</taxon>
        <taxon>Pseudomonadota</taxon>
        <taxon>Gammaproteobacteria</taxon>
        <taxon>Enterobacterales</taxon>
        <taxon>Enterobacteriaceae</taxon>
        <taxon>Enterobacter</taxon>
        <taxon>Enterobacter cloacae complex</taxon>
    </lineage>
</organism>
<protein>
    <submittedName>
        <fullName evidence="4">Selenocysteine synthase</fullName>
        <ecNumber evidence="4">2.9.1.1</ecNumber>
    </submittedName>
</protein>
<comment type="similarity">
    <text evidence="3">Belongs to the SelA family.</text>
</comment>
<dbReference type="PANTHER" id="PTHR32328:SF0">
    <property type="entry name" value="L-SERYL-TRNA(SEC) SELENIUM TRANSFERASE"/>
    <property type="match status" value="1"/>
</dbReference>